<dbReference type="PANTHER" id="PTHR21298">
    <property type="entry name" value="GH01721P"/>
    <property type="match status" value="1"/>
</dbReference>
<gene>
    <name evidence="3" type="ORF">CGOC_LOCUS9163</name>
</gene>
<feature type="transmembrane region" description="Helical" evidence="1">
    <location>
        <begin position="21"/>
        <end position="43"/>
    </location>
</feature>
<dbReference type="SUPFAM" id="SSF54236">
    <property type="entry name" value="Ubiquitin-like"/>
    <property type="match status" value="1"/>
</dbReference>
<organism evidence="3 4">
    <name type="scientific">Cylicostephanus goldi</name>
    <name type="common">Nematode worm</name>
    <dbReference type="NCBI Taxonomy" id="71465"/>
    <lineage>
        <taxon>Eukaryota</taxon>
        <taxon>Metazoa</taxon>
        <taxon>Ecdysozoa</taxon>
        <taxon>Nematoda</taxon>
        <taxon>Chromadorea</taxon>
        <taxon>Rhabditida</taxon>
        <taxon>Rhabditina</taxon>
        <taxon>Rhabditomorpha</taxon>
        <taxon>Strongyloidea</taxon>
        <taxon>Strongylidae</taxon>
        <taxon>Cylicostephanus</taxon>
    </lineage>
</organism>
<dbReference type="AlphaFoldDB" id="A0A3P7MHL5"/>
<evidence type="ECO:0000259" key="2">
    <source>
        <dbReference type="PROSITE" id="PS50200"/>
    </source>
</evidence>
<sequence length="179" mass="20503">MRFSSSCIQTARNKGKPSLAGLVIKAFLAFNGSLVLLRAALIYMNIFRLYSYAGLINLANNIPCFYCIAVSSPSNLVREVLYNSNWWSICDFRSRAFIMLKYQGTLRVYTSNVKSCTDYKTIRVSTQCTTRSVIGTVLGKFKISCKDVNLFELWMEVNILLQERQKLESGHLGHHQRHW</sequence>
<proteinExistence type="predicted"/>
<protein>
    <recommendedName>
        <fullName evidence="2">Ras-associating domain-containing protein</fullName>
    </recommendedName>
</protein>
<accession>A0A3P7MHL5</accession>
<name>A0A3P7MHL5_CYLGO</name>
<evidence type="ECO:0000256" key="1">
    <source>
        <dbReference type="SAM" id="Phobius"/>
    </source>
</evidence>
<dbReference type="InterPro" id="IPR029071">
    <property type="entry name" value="Ubiquitin-like_domsf"/>
</dbReference>
<dbReference type="CDD" id="cd17043">
    <property type="entry name" value="RA"/>
    <property type="match status" value="1"/>
</dbReference>
<dbReference type="EMBL" id="UYRV01106063">
    <property type="protein sequence ID" value="VDN21918.1"/>
    <property type="molecule type" value="Genomic_DNA"/>
</dbReference>
<dbReference type="GO" id="GO:0045742">
    <property type="term" value="P:positive regulation of epidermal growth factor receptor signaling pathway"/>
    <property type="evidence" value="ECO:0007669"/>
    <property type="project" value="TreeGrafter"/>
</dbReference>
<dbReference type="GO" id="GO:0007165">
    <property type="term" value="P:signal transduction"/>
    <property type="evidence" value="ECO:0007669"/>
    <property type="project" value="InterPro"/>
</dbReference>
<keyword evidence="1" id="KW-0472">Membrane</keyword>
<keyword evidence="4" id="KW-1185">Reference proteome</keyword>
<keyword evidence="1" id="KW-1133">Transmembrane helix</keyword>
<dbReference type="Pfam" id="PF00788">
    <property type="entry name" value="RA"/>
    <property type="match status" value="1"/>
</dbReference>
<dbReference type="Gene3D" id="3.10.20.90">
    <property type="entry name" value="Phosphatidylinositol 3-kinase Catalytic Subunit, Chain A, domain 1"/>
    <property type="match status" value="1"/>
</dbReference>
<dbReference type="Proteomes" id="UP000271889">
    <property type="component" value="Unassembled WGS sequence"/>
</dbReference>
<dbReference type="PANTHER" id="PTHR21298:SF2">
    <property type="entry name" value="GH01721P"/>
    <property type="match status" value="1"/>
</dbReference>
<keyword evidence="1" id="KW-0812">Transmembrane</keyword>
<dbReference type="PROSITE" id="PS50200">
    <property type="entry name" value="RA"/>
    <property type="match status" value="1"/>
</dbReference>
<evidence type="ECO:0000313" key="3">
    <source>
        <dbReference type="EMBL" id="VDN21918.1"/>
    </source>
</evidence>
<reference evidence="3 4" key="1">
    <citation type="submission" date="2018-11" db="EMBL/GenBank/DDBJ databases">
        <authorList>
            <consortium name="Pathogen Informatics"/>
        </authorList>
    </citation>
    <scope>NUCLEOTIDE SEQUENCE [LARGE SCALE GENOMIC DNA]</scope>
</reference>
<dbReference type="InterPro" id="IPR000159">
    <property type="entry name" value="RA_dom"/>
</dbReference>
<feature type="domain" description="Ras-associating" evidence="2">
    <location>
        <begin position="102"/>
        <end position="157"/>
    </location>
</feature>
<dbReference type="GO" id="GO:0045743">
    <property type="term" value="P:positive regulation of fibroblast growth factor receptor signaling pathway"/>
    <property type="evidence" value="ECO:0007669"/>
    <property type="project" value="TreeGrafter"/>
</dbReference>
<evidence type="ECO:0000313" key="4">
    <source>
        <dbReference type="Proteomes" id="UP000271889"/>
    </source>
</evidence>
<dbReference type="OrthoDB" id="3908708at2759"/>